<evidence type="ECO:0000256" key="4">
    <source>
        <dbReference type="ARBA" id="ARBA00022679"/>
    </source>
</evidence>
<evidence type="ECO:0000256" key="1">
    <source>
        <dbReference type="ARBA" id="ARBA00007274"/>
    </source>
</evidence>
<dbReference type="GO" id="GO:0009001">
    <property type="term" value="F:serine O-acetyltransferase activity"/>
    <property type="evidence" value="ECO:0007669"/>
    <property type="project" value="UniProtKB-EC"/>
</dbReference>
<evidence type="ECO:0000256" key="6">
    <source>
        <dbReference type="ARBA" id="ARBA00049486"/>
    </source>
</evidence>
<dbReference type="Gene3D" id="2.160.10.10">
    <property type="entry name" value="Hexapeptide repeat proteins"/>
    <property type="match status" value="1"/>
</dbReference>
<accession>A0A6I4TWP8</accession>
<dbReference type="EC" id="2.3.1.30" evidence="2"/>
<gene>
    <name evidence="7" type="ORF">GRI97_07170</name>
</gene>
<evidence type="ECO:0000313" key="7">
    <source>
        <dbReference type="EMBL" id="MXO98763.1"/>
    </source>
</evidence>
<dbReference type="InterPro" id="IPR053376">
    <property type="entry name" value="Serine_acetyltransferase"/>
</dbReference>
<proteinExistence type="inferred from homology"/>
<dbReference type="AlphaFoldDB" id="A0A6I4TWP8"/>
<dbReference type="FunFam" id="2.160.10.10:FF:000015">
    <property type="entry name" value="Serine acetyltransferase, plasmid"/>
    <property type="match status" value="1"/>
</dbReference>
<name>A0A6I4TWP8_9SPHN</name>
<evidence type="ECO:0000256" key="3">
    <source>
        <dbReference type="ARBA" id="ARBA00022605"/>
    </source>
</evidence>
<keyword evidence="8" id="KW-1185">Reference proteome</keyword>
<dbReference type="InterPro" id="IPR042122">
    <property type="entry name" value="Ser_AcTrfase_N_sf"/>
</dbReference>
<dbReference type="EMBL" id="WTYJ01000001">
    <property type="protein sequence ID" value="MXO98763.1"/>
    <property type="molecule type" value="Genomic_DNA"/>
</dbReference>
<dbReference type="RefSeq" id="WP_161390369.1">
    <property type="nucleotide sequence ID" value="NZ_JBHSCP010000001.1"/>
</dbReference>
<keyword evidence="4 7" id="KW-0808">Transferase</keyword>
<comment type="catalytic activity">
    <reaction evidence="6">
        <text>L-serine + acetyl-CoA = O-acetyl-L-serine + CoA</text>
        <dbReference type="Rhea" id="RHEA:24560"/>
        <dbReference type="ChEBI" id="CHEBI:33384"/>
        <dbReference type="ChEBI" id="CHEBI:57287"/>
        <dbReference type="ChEBI" id="CHEBI:57288"/>
        <dbReference type="ChEBI" id="CHEBI:58340"/>
        <dbReference type="EC" id="2.3.1.30"/>
    </reaction>
</comment>
<dbReference type="SUPFAM" id="SSF51161">
    <property type="entry name" value="Trimeric LpxA-like enzymes"/>
    <property type="match status" value="1"/>
</dbReference>
<dbReference type="GO" id="GO:0008652">
    <property type="term" value="P:amino acid biosynthetic process"/>
    <property type="evidence" value="ECO:0007669"/>
    <property type="project" value="UniProtKB-KW"/>
</dbReference>
<evidence type="ECO:0000313" key="8">
    <source>
        <dbReference type="Proteomes" id="UP000469430"/>
    </source>
</evidence>
<protein>
    <recommendedName>
        <fullName evidence="2">serine O-acetyltransferase</fullName>
        <ecNumber evidence="2">2.3.1.30</ecNumber>
    </recommendedName>
</protein>
<dbReference type="InterPro" id="IPR001451">
    <property type="entry name" value="Hexapep"/>
</dbReference>
<dbReference type="Gene3D" id="1.10.3130.10">
    <property type="entry name" value="serine acetyltransferase, domain 1"/>
    <property type="match status" value="1"/>
</dbReference>
<keyword evidence="5" id="KW-0012">Acyltransferase</keyword>
<dbReference type="Proteomes" id="UP000469430">
    <property type="component" value="Unassembled WGS sequence"/>
</dbReference>
<dbReference type="Pfam" id="PF00132">
    <property type="entry name" value="Hexapep"/>
    <property type="match status" value="1"/>
</dbReference>
<sequence>MAFPHPADEIAPSCPANADVVEIANQLRQARQQWRDGQDRHIEYGQHGFPSRHAIVRVLDSLSSALFPLRLGPAEITPDNEDAFVIASLETALPLLSCQIRMEMAYNQRCQADGATTDIDTETRRIMAGLASSLPEIRRLIDTDIEAAYSGDPAARSVDEVLLCYPCVTAVIHHRIAHTLYLLGAPLVARIIAEVAHSRTGIDIHPGAHIGESFFIDHGTGVVIGQTAIIGNNVRIYQAVTLGARSFSTDDDGNIVKDEPRHPIIEDHVTIYSGATILGRITIGRGSVIGGNVWLTHSVAPGSRVRQSRPSIEIDMADPFA</sequence>
<evidence type="ECO:0000256" key="2">
    <source>
        <dbReference type="ARBA" id="ARBA00013266"/>
    </source>
</evidence>
<dbReference type="InterPro" id="IPR011004">
    <property type="entry name" value="Trimer_LpxA-like_sf"/>
</dbReference>
<dbReference type="CDD" id="cd03354">
    <property type="entry name" value="LbH_SAT"/>
    <property type="match status" value="1"/>
</dbReference>
<keyword evidence="3" id="KW-0028">Amino-acid biosynthesis</keyword>
<comment type="similarity">
    <text evidence="1">Belongs to the transferase hexapeptide repeat family.</text>
</comment>
<reference evidence="7 8" key="1">
    <citation type="submission" date="2019-12" db="EMBL/GenBank/DDBJ databases">
        <title>Genomic-based taxomic classification of the family Erythrobacteraceae.</title>
        <authorList>
            <person name="Xu L."/>
        </authorList>
    </citation>
    <scope>NUCLEOTIDE SEQUENCE [LARGE SCALE GENOMIC DNA]</scope>
    <source>
        <strain evidence="7 8">S36</strain>
    </source>
</reference>
<evidence type="ECO:0000256" key="5">
    <source>
        <dbReference type="ARBA" id="ARBA00023315"/>
    </source>
</evidence>
<organism evidence="7 8">
    <name type="scientific">Croceibacterium xixiisoli</name>
    <dbReference type="NCBI Taxonomy" id="1476466"/>
    <lineage>
        <taxon>Bacteria</taxon>
        <taxon>Pseudomonadati</taxon>
        <taxon>Pseudomonadota</taxon>
        <taxon>Alphaproteobacteria</taxon>
        <taxon>Sphingomonadales</taxon>
        <taxon>Erythrobacteraceae</taxon>
        <taxon>Croceibacterium</taxon>
    </lineage>
</organism>
<dbReference type="InterPro" id="IPR045304">
    <property type="entry name" value="LbH_SAT"/>
</dbReference>
<dbReference type="NCBIfam" id="NF041874">
    <property type="entry name" value="EPS_EpsC"/>
    <property type="match status" value="1"/>
</dbReference>
<comment type="caution">
    <text evidence="7">The sequence shown here is derived from an EMBL/GenBank/DDBJ whole genome shotgun (WGS) entry which is preliminary data.</text>
</comment>
<dbReference type="OrthoDB" id="9801456at2"/>
<dbReference type="PANTHER" id="PTHR42811">
    <property type="entry name" value="SERINE ACETYLTRANSFERASE"/>
    <property type="match status" value="1"/>
</dbReference>